<dbReference type="SMART" id="SM00363">
    <property type="entry name" value="S4"/>
    <property type="match status" value="1"/>
</dbReference>
<evidence type="ECO:0000313" key="12">
    <source>
        <dbReference type="EMBL" id="GAN79378.1"/>
    </source>
</evidence>
<dbReference type="Proteomes" id="UP000032668">
    <property type="component" value="Unassembled WGS sequence"/>
</dbReference>
<comment type="function">
    <text evidence="7">One of the primary rRNA binding proteins, it binds directly to 16S rRNA where it nucleates assembly of the body of the 30S subunit.</text>
</comment>
<dbReference type="PANTHER" id="PTHR11831">
    <property type="entry name" value="30S 40S RIBOSOMAL PROTEIN"/>
    <property type="match status" value="1"/>
</dbReference>
<dbReference type="AlphaFoldDB" id="A0A0D6PDV2"/>
<dbReference type="PANTHER" id="PTHR11831:SF4">
    <property type="entry name" value="SMALL RIBOSOMAL SUBUNIT PROTEIN US4M"/>
    <property type="match status" value="1"/>
</dbReference>
<sequence>MNKKGVRAVTKRNESKYKINRRLGVNLWGRAKSPVNKREYGPGQHGQRRKKPSDFGVQLMAKQKLKGYYGNISEKTFYKYYEEAVRRKGDTSENLIGLLERRLDAVVYRMKFAITPFAARQFVSHGHVLVNGQKVNIPSYLVKDEDVIEVREKSKQLAIVLDSVQSAERDVPEYIEVDHRAMKGRYLRAPKLADVPFPVQMEPHLVVEFYSR</sequence>
<comment type="function">
    <text evidence="7">With S5 and S12 plays an important role in translational accuracy.</text>
</comment>
<comment type="subunit">
    <text evidence="7">Part of the 30S ribosomal subunit. Contacts protein S5. The interaction surface between S4 and S5 is involved in control of translational fidelity.</text>
</comment>
<evidence type="ECO:0000256" key="1">
    <source>
        <dbReference type="ARBA" id="ARBA00007465"/>
    </source>
</evidence>
<keyword evidence="5 7" id="KW-0687">Ribonucleoprotein</keyword>
<dbReference type="NCBIfam" id="TIGR01017">
    <property type="entry name" value="rpsD_bact"/>
    <property type="match status" value="1"/>
</dbReference>
<keyword evidence="4 7" id="KW-0689">Ribosomal protein</keyword>
<comment type="caution">
    <text evidence="12">The sequence shown here is derived from an EMBL/GenBank/DDBJ whole genome shotgun (WGS) entry which is preliminary data.</text>
</comment>
<evidence type="ECO:0000256" key="7">
    <source>
        <dbReference type="HAMAP-Rule" id="MF_01306"/>
    </source>
</evidence>
<evidence type="ECO:0000256" key="4">
    <source>
        <dbReference type="ARBA" id="ARBA00022980"/>
    </source>
</evidence>
<organism evidence="12 13">
    <name type="scientific">Acidocella aminolytica 101 = DSM 11237</name>
    <dbReference type="NCBI Taxonomy" id="1120923"/>
    <lineage>
        <taxon>Bacteria</taxon>
        <taxon>Pseudomonadati</taxon>
        <taxon>Pseudomonadota</taxon>
        <taxon>Alphaproteobacteria</taxon>
        <taxon>Acetobacterales</taxon>
        <taxon>Acidocellaceae</taxon>
        <taxon>Acidocella</taxon>
    </lineage>
</organism>
<feature type="domain" description="RNA-binding S4" evidence="10">
    <location>
        <begin position="101"/>
        <end position="165"/>
    </location>
</feature>
<dbReference type="SUPFAM" id="SSF55174">
    <property type="entry name" value="Alpha-L RNA-binding motif"/>
    <property type="match status" value="1"/>
</dbReference>
<evidence type="ECO:0000259" key="10">
    <source>
        <dbReference type="SMART" id="SM00363"/>
    </source>
</evidence>
<dbReference type="Pfam" id="PF01479">
    <property type="entry name" value="S4"/>
    <property type="match status" value="1"/>
</dbReference>
<name>A0A0D6PDV2_9PROT</name>
<dbReference type="InterPro" id="IPR022801">
    <property type="entry name" value="Ribosomal_uS4"/>
</dbReference>
<evidence type="ECO:0000259" key="11">
    <source>
        <dbReference type="SMART" id="SM01390"/>
    </source>
</evidence>
<keyword evidence="2 7" id="KW-0699">rRNA-binding</keyword>
<keyword evidence="3 7" id="KW-0694">RNA-binding</keyword>
<evidence type="ECO:0000256" key="2">
    <source>
        <dbReference type="ARBA" id="ARBA00022730"/>
    </source>
</evidence>
<dbReference type="Pfam" id="PF00163">
    <property type="entry name" value="Ribosomal_S4"/>
    <property type="match status" value="1"/>
</dbReference>
<proteinExistence type="inferred from homology"/>
<dbReference type="NCBIfam" id="NF003717">
    <property type="entry name" value="PRK05327.1"/>
    <property type="match status" value="1"/>
</dbReference>
<dbReference type="GO" id="GO:0042274">
    <property type="term" value="P:ribosomal small subunit biogenesis"/>
    <property type="evidence" value="ECO:0007669"/>
    <property type="project" value="TreeGrafter"/>
</dbReference>
<dbReference type="InterPro" id="IPR005709">
    <property type="entry name" value="Ribosomal_uS4_bac-type"/>
</dbReference>
<dbReference type="FunFam" id="3.10.290.10:FF:000001">
    <property type="entry name" value="30S ribosomal protein S4"/>
    <property type="match status" value="1"/>
</dbReference>
<dbReference type="CDD" id="cd00165">
    <property type="entry name" value="S4"/>
    <property type="match status" value="1"/>
</dbReference>
<dbReference type="EMBL" id="BANC01000020">
    <property type="protein sequence ID" value="GAN79378.1"/>
    <property type="molecule type" value="Genomic_DNA"/>
</dbReference>
<evidence type="ECO:0000313" key="13">
    <source>
        <dbReference type="Proteomes" id="UP000032668"/>
    </source>
</evidence>
<dbReference type="SMART" id="SM01390">
    <property type="entry name" value="Ribosomal_S4"/>
    <property type="match status" value="1"/>
</dbReference>
<dbReference type="GO" id="GO:0019843">
    <property type="term" value="F:rRNA binding"/>
    <property type="evidence" value="ECO:0007669"/>
    <property type="project" value="UniProtKB-UniRule"/>
</dbReference>
<evidence type="ECO:0000256" key="9">
    <source>
        <dbReference type="SAM" id="MobiDB-lite"/>
    </source>
</evidence>
<dbReference type="Gene3D" id="1.10.1050.10">
    <property type="entry name" value="Ribosomal Protein S4 Delta 41, Chain A, domain 1"/>
    <property type="match status" value="1"/>
</dbReference>
<dbReference type="GO" id="GO:0006412">
    <property type="term" value="P:translation"/>
    <property type="evidence" value="ECO:0007669"/>
    <property type="project" value="UniProtKB-UniRule"/>
</dbReference>
<dbReference type="HAMAP" id="MF_01306_B">
    <property type="entry name" value="Ribosomal_uS4_B"/>
    <property type="match status" value="1"/>
</dbReference>
<evidence type="ECO:0000256" key="5">
    <source>
        <dbReference type="ARBA" id="ARBA00023274"/>
    </source>
</evidence>
<reference evidence="12 13" key="1">
    <citation type="submission" date="2012-11" db="EMBL/GenBank/DDBJ databases">
        <title>Whole genome sequence of Acidocella aminolytica 101 = DSM 11237.</title>
        <authorList>
            <person name="Azuma Y."/>
            <person name="Higashiura N."/>
            <person name="Hirakawa H."/>
            <person name="Matsushita K."/>
        </authorList>
    </citation>
    <scope>NUCLEOTIDE SEQUENCE [LARGE SCALE GENOMIC DNA]</scope>
    <source>
        <strain evidence="13">101 / DSM 11237</strain>
    </source>
</reference>
<feature type="region of interest" description="Disordered" evidence="9">
    <location>
        <begin position="34"/>
        <end position="54"/>
    </location>
</feature>
<accession>A0A0D6PDV2</accession>
<dbReference type="GO" id="GO:0015935">
    <property type="term" value="C:small ribosomal subunit"/>
    <property type="evidence" value="ECO:0007669"/>
    <property type="project" value="InterPro"/>
</dbReference>
<evidence type="ECO:0000256" key="3">
    <source>
        <dbReference type="ARBA" id="ARBA00022884"/>
    </source>
</evidence>
<protein>
    <recommendedName>
        <fullName evidence="6 7">Small ribosomal subunit protein uS4</fullName>
    </recommendedName>
</protein>
<dbReference type="InterPro" id="IPR002942">
    <property type="entry name" value="S4_RNA-bd"/>
</dbReference>
<evidence type="ECO:0000256" key="8">
    <source>
        <dbReference type="RuleBase" id="RU003699"/>
    </source>
</evidence>
<dbReference type="PROSITE" id="PS00632">
    <property type="entry name" value="RIBOSOMAL_S4"/>
    <property type="match status" value="1"/>
</dbReference>
<keyword evidence="13" id="KW-1185">Reference proteome</keyword>
<dbReference type="InterPro" id="IPR018079">
    <property type="entry name" value="Ribosomal_uS4_CS"/>
</dbReference>
<dbReference type="Gene3D" id="3.10.290.10">
    <property type="entry name" value="RNA-binding S4 domain"/>
    <property type="match status" value="1"/>
</dbReference>
<dbReference type="InterPro" id="IPR036986">
    <property type="entry name" value="S4_RNA-bd_sf"/>
</dbReference>
<gene>
    <name evidence="7" type="primary">rpsD</name>
    <name evidence="12" type="ORF">Aam_020_142</name>
</gene>
<dbReference type="InterPro" id="IPR001912">
    <property type="entry name" value="Ribosomal_uS4_N"/>
</dbReference>
<dbReference type="GO" id="GO:0003735">
    <property type="term" value="F:structural constituent of ribosome"/>
    <property type="evidence" value="ECO:0007669"/>
    <property type="project" value="InterPro"/>
</dbReference>
<feature type="domain" description="Small ribosomal subunit protein uS4 N-terminal" evidence="11">
    <location>
        <begin position="11"/>
        <end position="100"/>
    </location>
</feature>
<dbReference type="PROSITE" id="PS50889">
    <property type="entry name" value="S4"/>
    <property type="match status" value="1"/>
</dbReference>
<comment type="similarity">
    <text evidence="1 7 8">Belongs to the universal ribosomal protein uS4 family.</text>
</comment>
<dbReference type="STRING" id="1120923.SAMN02746095_00374"/>
<evidence type="ECO:0000256" key="6">
    <source>
        <dbReference type="ARBA" id="ARBA00035254"/>
    </source>
</evidence>